<dbReference type="InterPro" id="IPR011059">
    <property type="entry name" value="Metal-dep_hydrolase_composite"/>
</dbReference>
<dbReference type="EC" id="3.5.2.5" evidence="5"/>
<dbReference type="Proteomes" id="UP000233276">
    <property type="component" value="Chromosome"/>
</dbReference>
<keyword evidence="7" id="KW-0378">Hydrolase</keyword>
<accession>A0A2K9DQT5</accession>
<comment type="pathway">
    <text evidence="2">Nitrogen metabolism; (S)-allantoin degradation; allantoate from (S)-allantoin: step 1/1.</text>
</comment>
<dbReference type="NCBIfam" id="TIGR03178">
    <property type="entry name" value="allantoinase"/>
    <property type="match status" value="1"/>
</dbReference>
<evidence type="ECO:0000256" key="7">
    <source>
        <dbReference type="ARBA" id="ARBA00022801"/>
    </source>
</evidence>
<dbReference type="GO" id="GO:0050897">
    <property type="term" value="F:cobalt ion binding"/>
    <property type="evidence" value="ECO:0007669"/>
    <property type="project" value="InterPro"/>
</dbReference>
<evidence type="ECO:0000256" key="2">
    <source>
        <dbReference type="ARBA" id="ARBA00004968"/>
    </source>
</evidence>
<dbReference type="InterPro" id="IPR032466">
    <property type="entry name" value="Metal_Hydrolase"/>
</dbReference>
<evidence type="ECO:0000256" key="8">
    <source>
        <dbReference type="ARBA" id="ARBA00022833"/>
    </source>
</evidence>
<dbReference type="Pfam" id="PF01979">
    <property type="entry name" value="Amidohydro_1"/>
    <property type="match status" value="1"/>
</dbReference>
<dbReference type="Gene3D" id="3.20.20.140">
    <property type="entry name" value="Metal-dependent hydrolases"/>
    <property type="match status" value="1"/>
</dbReference>
<protein>
    <recommendedName>
        <fullName evidence="5">allantoinase</fullName>
        <ecNumber evidence="5">3.5.2.5</ecNumber>
    </recommendedName>
</protein>
<dbReference type="GO" id="GO:0006145">
    <property type="term" value="P:purine nucleobase catabolic process"/>
    <property type="evidence" value="ECO:0007669"/>
    <property type="project" value="TreeGrafter"/>
</dbReference>
<dbReference type="KEGG" id="mhos:CXR34_01285"/>
<dbReference type="EMBL" id="CP025299">
    <property type="protein sequence ID" value="AUG28224.1"/>
    <property type="molecule type" value="Genomic_DNA"/>
</dbReference>
<keyword evidence="6" id="KW-0479">Metal-binding</keyword>
<gene>
    <name evidence="10" type="primary">allB</name>
    <name evidence="10" type="ORF">CXR34_01285</name>
</gene>
<proteinExistence type="inferred from homology"/>
<comment type="cofactor">
    <cofactor evidence="1">
        <name>Zn(2+)</name>
        <dbReference type="ChEBI" id="CHEBI:29105"/>
    </cofactor>
</comment>
<evidence type="ECO:0000259" key="9">
    <source>
        <dbReference type="Pfam" id="PF01979"/>
    </source>
</evidence>
<evidence type="ECO:0000256" key="4">
    <source>
        <dbReference type="ARBA" id="ARBA00011881"/>
    </source>
</evidence>
<dbReference type="SUPFAM" id="SSF51556">
    <property type="entry name" value="Metallo-dependent hydrolases"/>
    <property type="match status" value="1"/>
</dbReference>
<dbReference type="PANTHER" id="PTHR43668:SF2">
    <property type="entry name" value="ALLANTOINASE"/>
    <property type="match status" value="1"/>
</dbReference>
<evidence type="ECO:0000256" key="6">
    <source>
        <dbReference type="ARBA" id="ARBA00022723"/>
    </source>
</evidence>
<evidence type="ECO:0000256" key="5">
    <source>
        <dbReference type="ARBA" id="ARBA00012863"/>
    </source>
</evidence>
<dbReference type="RefSeq" id="WP_101305291.1">
    <property type="nucleotide sequence ID" value="NZ_CP025299.1"/>
</dbReference>
<dbReference type="GO" id="GO:0004038">
    <property type="term" value="F:allantoinase activity"/>
    <property type="evidence" value="ECO:0007669"/>
    <property type="project" value="UniProtKB-EC"/>
</dbReference>
<dbReference type="InterPro" id="IPR050138">
    <property type="entry name" value="DHOase/Allantoinase_Hydrolase"/>
</dbReference>
<comment type="subunit">
    <text evidence="4">Homotetramer.</text>
</comment>
<dbReference type="AlphaFoldDB" id="A0A2K9DQT5"/>
<sequence>MAEVRVIRAERAWIDGGFRPAQVRIVDGVIAEVAGLDGLGGLDGLDDADAAASAEVVVLAPDEVLLPGLVDSHVHLDEPGRTDWEGFATGTAAAAAGGITTLFDMPLNSVPVTTTPAALAAKRAAAGGKLAVDVGYWGGAVPENLGSLRELADAGVVGFKCFLVPSGIDEFGHLDGAGLRAALTELAAFDGLLIAHAEDEAHLHEAAVEVGAGPDGELGRHYDAFLRSRPPVSEEAAIAAVIDAARATGGRAHIVHVADGHALDLIRAAKAEGIRLTIETCPHYLTLSAEEVPDGASAFKCCPPIRDRVNQDLLWEGVVDGTIDAIVSDHSPATLALKTAGGGDFGLAWGGIAGVQTGFASVWTAAARRGIPLERLLPLFTTGPARIAGMPGLGVIAPGARANLTVFAPERSWTVDAQRLLYRHKLSPWDGRELRGGVVATLVGGTVVYRAGDDEARARPGVELLAGAGPRAGAFAGDDVREGATS</sequence>
<dbReference type="SUPFAM" id="SSF51338">
    <property type="entry name" value="Composite domain of metallo-dependent hydrolases"/>
    <property type="match status" value="1"/>
</dbReference>
<evidence type="ECO:0000256" key="3">
    <source>
        <dbReference type="ARBA" id="ARBA00010368"/>
    </source>
</evidence>
<name>A0A2K9DQT5_9MICO</name>
<dbReference type="InterPro" id="IPR017593">
    <property type="entry name" value="Allantoinase"/>
</dbReference>
<dbReference type="GO" id="GO:0005737">
    <property type="term" value="C:cytoplasm"/>
    <property type="evidence" value="ECO:0007669"/>
    <property type="project" value="TreeGrafter"/>
</dbReference>
<keyword evidence="8" id="KW-0862">Zinc</keyword>
<reference evidence="10 11" key="1">
    <citation type="submission" date="2017-12" db="EMBL/GenBank/DDBJ databases">
        <title>Isolation and characterization of estrogens degradatiion strain Microbacterium hominis SJTG1.</title>
        <authorList>
            <person name="Xiong W."/>
            <person name="Yin C."/>
            <person name="Zheng D."/>
            <person name="Liang R."/>
        </authorList>
    </citation>
    <scope>NUCLEOTIDE SEQUENCE [LARGE SCALE GENOMIC DNA]</scope>
    <source>
        <strain evidence="10 11">SJTG1</strain>
    </source>
</reference>
<dbReference type="GO" id="GO:0000256">
    <property type="term" value="P:allantoin catabolic process"/>
    <property type="evidence" value="ECO:0007669"/>
    <property type="project" value="InterPro"/>
</dbReference>
<comment type="similarity">
    <text evidence="3">Belongs to the metallo-dependent hydrolases superfamily. Allantoinase family.</text>
</comment>
<feature type="domain" description="Amidohydrolase-related" evidence="9">
    <location>
        <begin position="64"/>
        <end position="448"/>
    </location>
</feature>
<dbReference type="GO" id="GO:0008270">
    <property type="term" value="F:zinc ion binding"/>
    <property type="evidence" value="ECO:0007669"/>
    <property type="project" value="InterPro"/>
</dbReference>
<evidence type="ECO:0000256" key="1">
    <source>
        <dbReference type="ARBA" id="ARBA00001947"/>
    </source>
</evidence>
<organism evidence="10 11">
    <name type="scientific">Microbacterium hominis</name>
    <dbReference type="NCBI Taxonomy" id="162426"/>
    <lineage>
        <taxon>Bacteria</taxon>
        <taxon>Bacillati</taxon>
        <taxon>Actinomycetota</taxon>
        <taxon>Actinomycetes</taxon>
        <taxon>Micrococcales</taxon>
        <taxon>Microbacteriaceae</taxon>
        <taxon>Microbacterium</taxon>
    </lineage>
</organism>
<dbReference type="PANTHER" id="PTHR43668">
    <property type="entry name" value="ALLANTOINASE"/>
    <property type="match status" value="1"/>
</dbReference>
<evidence type="ECO:0000313" key="10">
    <source>
        <dbReference type="EMBL" id="AUG28224.1"/>
    </source>
</evidence>
<dbReference type="InterPro" id="IPR006680">
    <property type="entry name" value="Amidohydro-rel"/>
</dbReference>
<evidence type="ECO:0000313" key="11">
    <source>
        <dbReference type="Proteomes" id="UP000233276"/>
    </source>
</evidence>